<sequence length="145" mass="16911">MFPKPIGLSLDRQDVITLFAHTYSWCHLYRSSCTFGWRLLSLITGFFPCSAILHPFVMQHLQEICQDNEHPYQELAFVCLDNLQRSINFGGRRNIPSHVEMEAVLVSYTFRQVDFLSTKKCFFLLDFSILPFEFSLIATRFQGNC</sequence>
<dbReference type="InterPro" id="IPR000857">
    <property type="entry name" value="MyTH4_dom"/>
</dbReference>
<feature type="domain" description="MyTH4" evidence="1">
    <location>
        <begin position="1"/>
        <end position="105"/>
    </location>
</feature>
<reference evidence="2" key="3">
    <citation type="submission" date="2025-08" db="UniProtKB">
        <authorList>
            <consortium name="Ensembl"/>
        </authorList>
    </citation>
    <scope>IDENTIFICATION</scope>
    <source>
        <strain evidence="2">JP 163 A</strain>
    </source>
</reference>
<protein>
    <recommendedName>
        <fullName evidence="1">MyTH4 domain-containing protein</fullName>
    </recommendedName>
</protein>
<dbReference type="InterPro" id="IPR051567">
    <property type="entry name" value="Unconventional_Myosin_ATPase"/>
</dbReference>
<dbReference type="InterPro" id="IPR038185">
    <property type="entry name" value="MyTH4_dom_sf"/>
</dbReference>
<organism evidence="2 3">
    <name type="scientific">Xiphophorus maculatus</name>
    <name type="common">Southern platyfish</name>
    <name type="synonym">Platypoecilus maculatus</name>
    <dbReference type="NCBI Taxonomy" id="8083"/>
    <lineage>
        <taxon>Eukaryota</taxon>
        <taxon>Metazoa</taxon>
        <taxon>Chordata</taxon>
        <taxon>Craniata</taxon>
        <taxon>Vertebrata</taxon>
        <taxon>Euteleostomi</taxon>
        <taxon>Actinopterygii</taxon>
        <taxon>Neopterygii</taxon>
        <taxon>Teleostei</taxon>
        <taxon>Neoteleostei</taxon>
        <taxon>Acanthomorphata</taxon>
        <taxon>Ovalentaria</taxon>
        <taxon>Atherinomorphae</taxon>
        <taxon>Cyprinodontiformes</taxon>
        <taxon>Poeciliidae</taxon>
        <taxon>Poeciliinae</taxon>
        <taxon>Xiphophorus</taxon>
    </lineage>
</organism>
<dbReference type="Ensembl" id="ENSXMAT00000022166.1">
    <property type="protein sequence ID" value="ENSXMAP00000036460.1"/>
    <property type="gene ID" value="ENSXMAG00000021910.1"/>
</dbReference>
<dbReference type="PROSITE" id="PS51016">
    <property type="entry name" value="MYTH4"/>
    <property type="match status" value="1"/>
</dbReference>
<evidence type="ECO:0000313" key="2">
    <source>
        <dbReference type="Ensembl" id="ENSXMAP00000036460.1"/>
    </source>
</evidence>
<dbReference type="GO" id="GO:0005856">
    <property type="term" value="C:cytoskeleton"/>
    <property type="evidence" value="ECO:0007669"/>
    <property type="project" value="InterPro"/>
</dbReference>
<dbReference type="AlphaFoldDB" id="A0A3B5R185"/>
<dbReference type="Proteomes" id="UP000002852">
    <property type="component" value="Unassembled WGS sequence"/>
</dbReference>
<keyword evidence="3" id="KW-1185">Reference proteome</keyword>
<evidence type="ECO:0000259" key="1">
    <source>
        <dbReference type="PROSITE" id="PS51016"/>
    </source>
</evidence>
<dbReference type="Pfam" id="PF00784">
    <property type="entry name" value="MyTH4"/>
    <property type="match status" value="1"/>
</dbReference>
<dbReference type="PANTHER" id="PTHR22692:SF16">
    <property type="entry name" value="MYOSIN XVB"/>
    <property type="match status" value="1"/>
</dbReference>
<dbReference type="GeneTree" id="ENSGT00930000151032"/>
<dbReference type="STRING" id="8083.ENSXMAP00000036460"/>
<reference evidence="3" key="1">
    <citation type="submission" date="2012-01" db="EMBL/GenBank/DDBJ databases">
        <authorList>
            <person name="Walter R."/>
            <person name="Schartl M."/>
            <person name="Warren W."/>
        </authorList>
    </citation>
    <scope>NUCLEOTIDE SEQUENCE [LARGE SCALE GENOMIC DNA]</scope>
    <source>
        <strain evidence="3">JP 163 A</strain>
    </source>
</reference>
<evidence type="ECO:0000313" key="3">
    <source>
        <dbReference type="Proteomes" id="UP000002852"/>
    </source>
</evidence>
<dbReference type="Gene3D" id="1.25.40.530">
    <property type="entry name" value="MyTH4 domain"/>
    <property type="match status" value="1"/>
</dbReference>
<proteinExistence type="predicted"/>
<reference evidence="3" key="2">
    <citation type="journal article" date="2013" name="Nat. Genet.">
        <title>The genome of the platyfish, Xiphophorus maculatus, provides insights into evolutionary adaptation and several complex traits.</title>
        <authorList>
            <person name="Schartl M."/>
            <person name="Walter R.B."/>
            <person name="Shen Y."/>
            <person name="Garcia T."/>
            <person name="Catchen J."/>
            <person name="Amores A."/>
            <person name="Braasch I."/>
            <person name="Chalopin D."/>
            <person name="Volff J.N."/>
            <person name="Lesch K.P."/>
            <person name="Bisazza A."/>
            <person name="Minx P."/>
            <person name="Hillier L."/>
            <person name="Wilson R.K."/>
            <person name="Fuerstenberg S."/>
            <person name="Boore J."/>
            <person name="Searle S."/>
            <person name="Postlethwait J.H."/>
            <person name="Warren W.C."/>
        </authorList>
    </citation>
    <scope>NUCLEOTIDE SEQUENCE [LARGE SCALE GENOMIC DNA]</scope>
    <source>
        <strain evidence="3">JP 163 A</strain>
    </source>
</reference>
<dbReference type="PANTHER" id="PTHR22692">
    <property type="entry name" value="MYOSIN VII, XV"/>
    <property type="match status" value="1"/>
</dbReference>
<reference evidence="2" key="4">
    <citation type="submission" date="2025-09" db="UniProtKB">
        <authorList>
            <consortium name="Ensembl"/>
        </authorList>
    </citation>
    <scope>IDENTIFICATION</scope>
    <source>
        <strain evidence="2">JP 163 A</strain>
    </source>
</reference>
<name>A0A3B5R185_XIPMA</name>
<dbReference type="InParanoid" id="A0A3B5R185"/>
<accession>A0A3B5R185</accession>